<proteinExistence type="inferred from homology"/>
<evidence type="ECO:0000313" key="9">
    <source>
        <dbReference type="EMBL" id="GEP55895.1"/>
    </source>
</evidence>
<evidence type="ECO:0000256" key="7">
    <source>
        <dbReference type="RuleBase" id="RU363032"/>
    </source>
</evidence>
<comment type="subcellular location">
    <subcellularLocation>
        <location evidence="1 7">Cell membrane</location>
        <topology evidence="1 7">Multi-pass membrane protein</topology>
    </subcellularLocation>
</comment>
<feature type="transmembrane region" description="Helical" evidence="7">
    <location>
        <begin position="218"/>
        <end position="241"/>
    </location>
</feature>
<evidence type="ECO:0000256" key="3">
    <source>
        <dbReference type="ARBA" id="ARBA00022475"/>
    </source>
</evidence>
<keyword evidence="10" id="KW-1185">Reference proteome</keyword>
<feature type="transmembrane region" description="Helical" evidence="7">
    <location>
        <begin position="189"/>
        <end position="211"/>
    </location>
</feature>
<comment type="similarity">
    <text evidence="7">Belongs to the binding-protein-dependent transport system permease family.</text>
</comment>
<evidence type="ECO:0000256" key="6">
    <source>
        <dbReference type="ARBA" id="ARBA00023136"/>
    </source>
</evidence>
<dbReference type="InterPro" id="IPR035906">
    <property type="entry name" value="MetI-like_sf"/>
</dbReference>
<dbReference type="GO" id="GO:0055085">
    <property type="term" value="P:transmembrane transport"/>
    <property type="evidence" value="ECO:0007669"/>
    <property type="project" value="InterPro"/>
</dbReference>
<feature type="transmembrane region" description="Helical" evidence="7">
    <location>
        <begin position="12"/>
        <end position="34"/>
    </location>
</feature>
<gene>
    <name evidence="9" type="ORF">RSO01_30610</name>
</gene>
<dbReference type="InterPro" id="IPR050901">
    <property type="entry name" value="BP-dep_ABC_trans_perm"/>
</dbReference>
<keyword evidence="5 7" id="KW-1133">Transmembrane helix</keyword>
<organism evidence="9 10">
    <name type="scientific">Reyranella soli</name>
    <dbReference type="NCBI Taxonomy" id="1230389"/>
    <lineage>
        <taxon>Bacteria</taxon>
        <taxon>Pseudomonadati</taxon>
        <taxon>Pseudomonadota</taxon>
        <taxon>Alphaproteobacteria</taxon>
        <taxon>Hyphomicrobiales</taxon>
        <taxon>Reyranellaceae</taxon>
        <taxon>Reyranella</taxon>
    </lineage>
</organism>
<dbReference type="Proteomes" id="UP000321058">
    <property type="component" value="Unassembled WGS sequence"/>
</dbReference>
<name>A0A512NA92_9HYPH</name>
<comment type="caution">
    <text evidence="9">The sequence shown here is derived from an EMBL/GenBank/DDBJ whole genome shotgun (WGS) entry which is preliminary data.</text>
</comment>
<dbReference type="EMBL" id="BKAJ01000048">
    <property type="protein sequence ID" value="GEP55895.1"/>
    <property type="molecule type" value="Genomic_DNA"/>
</dbReference>
<keyword evidence="3" id="KW-1003">Cell membrane</keyword>
<keyword evidence="2 7" id="KW-0813">Transport</keyword>
<evidence type="ECO:0000256" key="4">
    <source>
        <dbReference type="ARBA" id="ARBA00022692"/>
    </source>
</evidence>
<dbReference type="OrthoDB" id="9790107at2"/>
<evidence type="ECO:0000256" key="5">
    <source>
        <dbReference type="ARBA" id="ARBA00022989"/>
    </source>
</evidence>
<dbReference type="PROSITE" id="PS50928">
    <property type="entry name" value="ABC_TM1"/>
    <property type="match status" value="1"/>
</dbReference>
<protein>
    <submittedName>
        <fullName evidence="9">ABC transporter permease</fullName>
    </submittedName>
</protein>
<feature type="transmembrane region" description="Helical" evidence="7">
    <location>
        <begin position="81"/>
        <end position="100"/>
    </location>
</feature>
<dbReference type="GO" id="GO:0005886">
    <property type="term" value="C:plasma membrane"/>
    <property type="evidence" value="ECO:0007669"/>
    <property type="project" value="UniProtKB-SubCell"/>
</dbReference>
<dbReference type="CDD" id="cd06261">
    <property type="entry name" value="TM_PBP2"/>
    <property type="match status" value="1"/>
</dbReference>
<dbReference type="InterPro" id="IPR000515">
    <property type="entry name" value="MetI-like"/>
</dbReference>
<evidence type="ECO:0000313" key="10">
    <source>
        <dbReference type="Proteomes" id="UP000321058"/>
    </source>
</evidence>
<feature type="transmembrane region" description="Helical" evidence="7">
    <location>
        <begin position="247"/>
        <end position="268"/>
    </location>
</feature>
<feature type="transmembrane region" description="Helical" evidence="7">
    <location>
        <begin position="112"/>
        <end position="135"/>
    </location>
</feature>
<dbReference type="Pfam" id="PF00528">
    <property type="entry name" value="BPD_transp_1"/>
    <property type="match status" value="1"/>
</dbReference>
<dbReference type="AlphaFoldDB" id="A0A512NA92"/>
<dbReference type="Gene3D" id="1.10.3720.10">
    <property type="entry name" value="MetI-like"/>
    <property type="match status" value="1"/>
</dbReference>
<keyword evidence="6 7" id="KW-0472">Membrane</keyword>
<evidence type="ECO:0000256" key="1">
    <source>
        <dbReference type="ARBA" id="ARBA00004651"/>
    </source>
</evidence>
<dbReference type="SUPFAM" id="SSF161098">
    <property type="entry name" value="MetI-like"/>
    <property type="match status" value="1"/>
</dbReference>
<dbReference type="PANTHER" id="PTHR32243:SF18">
    <property type="entry name" value="INNER MEMBRANE ABC TRANSPORTER PERMEASE PROTEIN YCJP"/>
    <property type="match status" value="1"/>
</dbReference>
<evidence type="ECO:0000256" key="2">
    <source>
        <dbReference type="ARBA" id="ARBA00022448"/>
    </source>
</evidence>
<dbReference type="PANTHER" id="PTHR32243">
    <property type="entry name" value="MALTOSE TRANSPORT SYSTEM PERMEASE-RELATED"/>
    <property type="match status" value="1"/>
</dbReference>
<accession>A0A512NA92</accession>
<sequence length="283" mass="31584">MTARRRSRALNRVGVWLLSSVLLIWTLLPIYNIIRVSMQEKEEVLSTSVFPVAPSPHAFEVVFRQTFWLLETFWNQMGNSFFIGIAVALLTLTIGTLTSFTISRMRIRNGWMLTNAALLTYVIPMSFLAIPFYGIMGKYGLTNNPIAVIAVEVTFATPYAIFIFQQYSASIPFELDEAARIDGASPPQIFFRIYLPLMAPALVAIGTYALLLSWNEYLYAFLLLSGGKVVTVPVTLGKFLVGDEAPWNYLMAAAIIYAIPPLLIYYGVRRKMHGGLTMGGVKG</sequence>
<keyword evidence="4 7" id="KW-0812">Transmembrane</keyword>
<reference evidence="9 10" key="1">
    <citation type="submission" date="2019-07" db="EMBL/GenBank/DDBJ databases">
        <title>Whole genome shotgun sequence of Reyranella soli NBRC 108950.</title>
        <authorList>
            <person name="Hosoyama A."/>
            <person name="Uohara A."/>
            <person name="Ohji S."/>
            <person name="Ichikawa N."/>
        </authorList>
    </citation>
    <scope>NUCLEOTIDE SEQUENCE [LARGE SCALE GENOMIC DNA]</scope>
    <source>
        <strain evidence="9 10">NBRC 108950</strain>
    </source>
</reference>
<evidence type="ECO:0000259" key="8">
    <source>
        <dbReference type="PROSITE" id="PS50928"/>
    </source>
</evidence>
<feature type="domain" description="ABC transmembrane type-1" evidence="8">
    <location>
        <begin position="77"/>
        <end position="268"/>
    </location>
</feature>